<keyword evidence="3" id="KW-1185">Reference proteome</keyword>
<accession>A0ABP3XQE5</accession>
<keyword evidence="1" id="KW-0732">Signal</keyword>
<gene>
    <name evidence="2" type="ORF">GCM10009115_30370</name>
</gene>
<reference evidence="3" key="1">
    <citation type="journal article" date="2019" name="Int. J. Syst. Evol. Microbiol.">
        <title>The Global Catalogue of Microorganisms (GCM) 10K type strain sequencing project: providing services to taxonomists for standard genome sequencing and annotation.</title>
        <authorList>
            <consortium name="The Broad Institute Genomics Platform"/>
            <consortium name="The Broad Institute Genome Sequencing Center for Infectious Disease"/>
            <person name="Wu L."/>
            <person name="Ma J."/>
        </authorList>
    </citation>
    <scope>NUCLEOTIDE SEQUENCE [LARGE SCALE GENOMIC DNA]</scope>
    <source>
        <strain evidence="3">JCM 15910</strain>
    </source>
</reference>
<dbReference type="PANTHER" id="PTHR10443">
    <property type="entry name" value="MICROSOMAL DIPEPTIDASE"/>
    <property type="match status" value="1"/>
</dbReference>
<evidence type="ECO:0000256" key="1">
    <source>
        <dbReference type="SAM" id="SignalP"/>
    </source>
</evidence>
<dbReference type="PROSITE" id="PS00869">
    <property type="entry name" value="RENAL_DIPEPTIDASE_1"/>
    <property type="match status" value="1"/>
</dbReference>
<dbReference type="Gene3D" id="3.20.20.140">
    <property type="entry name" value="Metal-dependent hydrolases"/>
    <property type="match status" value="1"/>
</dbReference>
<dbReference type="Proteomes" id="UP001500738">
    <property type="component" value="Unassembled WGS sequence"/>
</dbReference>
<proteinExistence type="predicted"/>
<dbReference type="PROSITE" id="PS51365">
    <property type="entry name" value="RENAL_DIPEPTIDASE_2"/>
    <property type="match status" value="1"/>
</dbReference>
<dbReference type="PANTHER" id="PTHR10443:SF12">
    <property type="entry name" value="DIPEPTIDASE"/>
    <property type="match status" value="1"/>
</dbReference>
<sequence length="423" mass="45154">MNKAPLLVGLAAFALISTPAMAQKSPEATAEAALKKAPVFDGHNDVPWALRGREGNVINGFDFVDTTDTAKPDATPPVIAMHTDLQRLRKGHVGAQFWSVYVPANTNEQQAVQQTLEQIDVTKRLVARYPNDLALAASSAELEKAMKAGKIAGMMGMEGGQSIGSSLAVLRQMYDLGVRYMTLTHSKNIPWADSATDAPVLDGLNDFGRQVVREMNRIGMIVDLSHVSEATMKDALEVAKAPVIFSHSGVRAVNPHPRNVPDSVQPLVKANGGIVMVVFLPSFLDADVRVQGLARTAEDARLKALYPGDPVAAKAALAAWDAANPVPKTNVQKVADHIDHLKKTIGVDHIGLGGDYDGMDSAPVGMEDVSGYPALFTELAKRGYSQAELEKIASGNMLRVLKAVEAYAASQKGEPPIETPVAK</sequence>
<dbReference type="InterPro" id="IPR032466">
    <property type="entry name" value="Metal_Hydrolase"/>
</dbReference>
<feature type="signal peptide" evidence="1">
    <location>
        <begin position="1"/>
        <end position="22"/>
    </location>
</feature>
<dbReference type="SUPFAM" id="SSF51556">
    <property type="entry name" value="Metallo-dependent hydrolases"/>
    <property type="match status" value="1"/>
</dbReference>
<organism evidence="2 3">
    <name type="scientific">Sphingopyxis soli</name>
    <dbReference type="NCBI Taxonomy" id="592051"/>
    <lineage>
        <taxon>Bacteria</taxon>
        <taxon>Pseudomonadati</taxon>
        <taxon>Pseudomonadota</taxon>
        <taxon>Alphaproteobacteria</taxon>
        <taxon>Sphingomonadales</taxon>
        <taxon>Sphingomonadaceae</taxon>
        <taxon>Sphingopyxis</taxon>
    </lineage>
</organism>
<feature type="chain" id="PRO_5046138691" evidence="1">
    <location>
        <begin position="23"/>
        <end position="423"/>
    </location>
</feature>
<dbReference type="EMBL" id="BAAAFE010000009">
    <property type="protein sequence ID" value="GAA0866632.1"/>
    <property type="molecule type" value="Genomic_DNA"/>
</dbReference>
<dbReference type="Pfam" id="PF01244">
    <property type="entry name" value="Peptidase_M19"/>
    <property type="match status" value="1"/>
</dbReference>
<name>A0ABP3XQE5_9SPHN</name>
<dbReference type="InterPro" id="IPR000180">
    <property type="entry name" value="Dipep_AS"/>
</dbReference>
<evidence type="ECO:0000313" key="2">
    <source>
        <dbReference type="EMBL" id="GAA0866632.1"/>
    </source>
</evidence>
<evidence type="ECO:0000313" key="3">
    <source>
        <dbReference type="Proteomes" id="UP001500738"/>
    </source>
</evidence>
<protein>
    <submittedName>
        <fullName evidence="2">Dipeptidase</fullName>
    </submittedName>
</protein>
<dbReference type="InterPro" id="IPR008257">
    <property type="entry name" value="Pept_M19"/>
</dbReference>
<comment type="caution">
    <text evidence="2">The sequence shown here is derived from an EMBL/GenBank/DDBJ whole genome shotgun (WGS) entry which is preliminary data.</text>
</comment>
<dbReference type="RefSeq" id="WP_215351911.1">
    <property type="nucleotide sequence ID" value="NZ_BAAAFE010000009.1"/>
</dbReference>
<dbReference type="CDD" id="cd01301">
    <property type="entry name" value="rDP_like"/>
    <property type="match status" value="1"/>
</dbReference>